<keyword evidence="2" id="KW-1185">Reference proteome</keyword>
<evidence type="ECO:0000313" key="1">
    <source>
        <dbReference type="EMBL" id="SCC47519.1"/>
    </source>
</evidence>
<proteinExistence type="predicted"/>
<accession>A0A1C4EV51</accession>
<evidence type="ECO:0008006" key="3">
    <source>
        <dbReference type="Google" id="ProtNLM"/>
    </source>
</evidence>
<dbReference type="Proteomes" id="UP000242818">
    <property type="component" value="Unassembled WGS sequence"/>
</dbReference>
<dbReference type="RefSeq" id="WP_089713301.1">
    <property type="nucleotide sequence ID" value="NZ_FMAR01000010.1"/>
</dbReference>
<gene>
    <name evidence="1" type="ORF">GA0116948_11030</name>
</gene>
<dbReference type="EMBL" id="FMAR01000010">
    <property type="protein sequence ID" value="SCC47519.1"/>
    <property type="molecule type" value="Genomic_DNA"/>
</dbReference>
<dbReference type="AlphaFoldDB" id="A0A1C4EV51"/>
<evidence type="ECO:0000313" key="2">
    <source>
        <dbReference type="Proteomes" id="UP000242818"/>
    </source>
</evidence>
<sequence>MIKRDDLVIMRAVALCYKPFLKIEEALIYTNLGRTQFSIRCEEACVYKNEAGYFKREELDLMMQAKTVIPERKTRQ</sequence>
<name>A0A1C4EV51_9BACT</name>
<organism evidence="1 2">
    <name type="scientific">Chitinophaga costaii</name>
    <dbReference type="NCBI Taxonomy" id="1335309"/>
    <lineage>
        <taxon>Bacteria</taxon>
        <taxon>Pseudomonadati</taxon>
        <taxon>Bacteroidota</taxon>
        <taxon>Chitinophagia</taxon>
        <taxon>Chitinophagales</taxon>
        <taxon>Chitinophagaceae</taxon>
        <taxon>Chitinophaga</taxon>
    </lineage>
</organism>
<reference evidence="1 2" key="1">
    <citation type="submission" date="2016-08" db="EMBL/GenBank/DDBJ databases">
        <authorList>
            <person name="Seilhamer J.J."/>
        </authorList>
    </citation>
    <scope>NUCLEOTIDE SEQUENCE [LARGE SCALE GENOMIC DNA]</scope>
    <source>
        <strain evidence="1 2">A37T2</strain>
    </source>
</reference>
<protein>
    <recommendedName>
        <fullName evidence="3">DNA-binding protein</fullName>
    </recommendedName>
</protein>
<dbReference type="OrthoDB" id="678477at2"/>